<comment type="catalytic activity">
    <reaction evidence="17">
        <text>tRNA(Gly) + glycine + ATP = glycyl-tRNA(Gly) + AMP + diphosphate</text>
        <dbReference type="Rhea" id="RHEA:16013"/>
        <dbReference type="Rhea" id="RHEA-COMP:9664"/>
        <dbReference type="Rhea" id="RHEA-COMP:9683"/>
        <dbReference type="ChEBI" id="CHEBI:30616"/>
        <dbReference type="ChEBI" id="CHEBI:33019"/>
        <dbReference type="ChEBI" id="CHEBI:57305"/>
        <dbReference type="ChEBI" id="CHEBI:78442"/>
        <dbReference type="ChEBI" id="CHEBI:78522"/>
        <dbReference type="ChEBI" id="CHEBI:456215"/>
        <dbReference type="EC" id="6.1.1.14"/>
    </reaction>
    <physiologicalReaction direction="left-to-right" evidence="17">
        <dbReference type="Rhea" id="RHEA:16014"/>
    </physiologicalReaction>
</comment>
<organism evidence="20 21">
    <name type="scientific">Globodera rostochiensis</name>
    <name type="common">Golden nematode worm</name>
    <name type="synonym">Heterodera rostochiensis</name>
    <dbReference type="NCBI Taxonomy" id="31243"/>
    <lineage>
        <taxon>Eukaryota</taxon>
        <taxon>Metazoa</taxon>
        <taxon>Ecdysozoa</taxon>
        <taxon>Nematoda</taxon>
        <taxon>Chromadorea</taxon>
        <taxon>Rhabditida</taxon>
        <taxon>Tylenchina</taxon>
        <taxon>Tylenchomorpha</taxon>
        <taxon>Tylenchoidea</taxon>
        <taxon>Heteroderidae</taxon>
        <taxon>Heteroderinae</taxon>
        <taxon>Globodera</taxon>
    </lineage>
</organism>
<evidence type="ECO:0000256" key="5">
    <source>
        <dbReference type="ARBA" id="ARBA00012829"/>
    </source>
</evidence>
<dbReference type="SUPFAM" id="SSF52954">
    <property type="entry name" value="Class II aaRS ABD-related"/>
    <property type="match status" value="1"/>
</dbReference>
<evidence type="ECO:0000256" key="12">
    <source>
        <dbReference type="ARBA" id="ARBA00022917"/>
    </source>
</evidence>
<evidence type="ECO:0000256" key="4">
    <source>
        <dbReference type="ARBA" id="ARBA00011738"/>
    </source>
</evidence>
<dbReference type="FunFam" id="3.30.720.200:FF:000001">
    <property type="entry name" value="Glycine--tRNA ligase 2"/>
    <property type="match status" value="1"/>
</dbReference>
<keyword evidence="9" id="KW-0808">Transferase</keyword>
<evidence type="ECO:0000256" key="16">
    <source>
        <dbReference type="ARBA" id="ARBA00048436"/>
    </source>
</evidence>
<dbReference type="Proteomes" id="UP000887572">
    <property type="component" value="Unplaced"/>
</dbReference>
<comment type="catalytic activity">
    <reaction evidence="16">
        <text>2 ATP + H(+) = P(1),P(4)-bis(5'-adenosyl) tetraphosphate + diphosphate</text>
        <dbReference type="Rhea" id="RHEA:34935"/>
        <dbReference type="ChEBI" id="CHEBI:15378"/>
        <dbReference type="ChEBI" id="CHEBI:30616"/>
        <dbReference type="ChEBI" id="CHEBI:33019"/>
        <dbReference type="ChEBI" id="CHEBI:58141"/>
    </reaction>
    <physiologicalReaction direction="left-to-right" evidence="16">
        <dbReference type="Rhea" id="RHEA:34936"/>
    </physiologicalReaction>
</comment>
<dbReference type="SUPFAM" id="SSF55681">
    <property type="entry name" value="Class II aaRS and biotin synthetases"/>
    <property type="match status" value="1"/>
</dbReference>
<dbReference type="WBParaSite" id="Gr19_v10_g520.t1">
    <property type="protein sequence ID" value="Gr19_v10_g520.t1"/>
    <property type="gene ID" value="Gr19_v10_g520"/>
</dbReference>
<keyword evidence="8" id="KW-0436">Ligase</keyword>
<dbReference type="FunFam" id="3.40.50.800:FF:000004">
    <property type="entry name" value="Glycine--tRNA ligase 2"/>
    <property type="match status" value="1"/>
</dbReference>
<comment type="similarity">
    <text evidence="3">Belongs to the class-II aminoacyl-tRNA synthetase family.</text>
</comment>
<comment type="subcellular location">
    <subcellularLocation>
        <location evidence="1">Cell projection</location>
        <location evidence="1">Axon</location>
    </subcellularLocation>
    <subcellularLocation>
        <location evidence="2">Cytoplasm</location>
    </subcellularLocation>
</comment>
<dbReference type="InterPro" id="IPR002314">
    <property type="entry name" value="aa-tRNA-synt_IIb"/>
</dbReference>
<evidence type="ECO:0000256" key="17">
    <source>
        <dbReference type="ARBA" id="ARBA00049523"/>
    </source>
</evidence>
<keyword evidence="10" id="KW-0547">Nucleotide-binding</keyword>
<evidence type="ECO:0000256" key="15">
    <source>
        <dbReference type="ARBA" id="ARBA00030057"/>
    </source>
</evidence>
<dbReference type="NCBIfam" id="NF003211">
    <property type="entry name" value="PRK04173.1"/>
    <property type="match status" value="1"/>
</dbReference>
<dbReference type="GO" id="GO:0004820">
    <property type="term" value="F:glycine-tRNA ligase activity"/>
    <property type="evidence" value="ECO:0007669"/>
    <property type="project" value="UniProtKB-EC"/>
</dbReference>
<dbReference type="PANTHER" id="PTHR10745:SF0">
    <property type="entry name" value="GLYCINE--TRNA LIGASE"/>
    <property type="match status" value="1"/>
</dbReference>
<reference evidence="21" key="1">
    <citation type="submission" date="2022-11" db="UniProtKB">
        <authorList>
            <consortium name="WormBaseParasite"/>
        </authorList>
    </citation>
    <scope>IDENTIFICATION</scope>
</reference>
<dbReference type="CDD" id="cd00858">
    <property type="entry name" value="GlyRS_anticodon"/>
    <property type="match status" value="1"/>
</dbReference>
<evidence type="ECO:0000256" key="11">
    <source>
        <dbReference type="ARBA" id="ARBA00022840"/>
    </source>
</evidence>
<evidence type="ECO:0000256" key="3">
    <source>
        <dbReference type="ARBA" id="ARBA00008226"/>
    </source>
</evidence>
<dbReference type="PROSITE" id="PS50862">
    <property type="entry name" value="AA_TRNA_LIGASE_II"/>
    <property type="match status" value="1"/>
</dbReference>
<dbReference type="Pfam" id="PF00587">
    <property type="entry name" value="tRNA-synt_2b"/>
    <property type="match status" value="1"/>
</dbReference>
<dbReference type="GO" id="GO:0016740">
    <property type="term" value="F:transferase activity"/>
    <property type="evidence" value="ECO:0007669"/>
    <property type="project" value="UniProtKB-KW"/>
</dbReference>
<evidence type="ECO:0000256" key="2">
    <source>
        <dbReference type="ARBA" id="ARBA00004496"/>
    </source>
</evidence>
<dbReference type="Gene3D" id="3.30.720.200">
    <property type="match status" value="1"/>
</dbReference>
<dbReference type="InterPro" id="IPR045864">
    <property type="entry name" value="aa-tRNA-synth_II/BPL/LPL"/>
</dbReference>
<evidence type="ECO:0000256" key="7">
    <source>
        <dbReference type="ARBA" id="ARBA00022490"/>
    </source>
</evidence>
<evidence type="ECO:0000313" key="20">
    <source>
        <dbReference type="Proteomes" id="UP000887572"/>
    </source>
</evidence>
<evidence type="ECO:0000256" key="13">
    <source>
        <dbReference type="ARBA" id="ARBA00023146"/>
    </source>
</evidence>
<dbReference type="NCBIfam" id="TIGR00389">
    <property type="entry name" value="glyS_dimeric"/>
    <property type="match status" value="1"/>
</dbReference>
<dbReference type="Gene3D" id="3.30.40.230">
    <property type="match status" value="1"/>
</dbReference>
<keyword evidence="14" id="KW-0966">Cell projection</keyword>
<dbReference type="Gene3D" id="3.30.930.10">
    <property type="entry name" value="Bira Bifunctional Protein, Domain 2"/>
    <property type="match status" value="1"/>
</dbReference>
<dbReference type="Pfam" id="PF03129">
    <property type="entry name" value="HGTP_anticodon"/>
    <property type="match status" value="1"/>
</dbReference>
<feature type="domain" description="Aminoacyl-transfer RNA synthetases class-II family profile" evidence="19">
    <location>
        <begin position="216"/>
        <end position="710"/>
    </location>
</feature>
<dbReference type="InterPro" id="IPR002315">
    <property type="entry name" value="tRNA-synt_gly"/>
</dbReference>
<dbReference type="GO" id="GO:0005739">
    <property type="term" value="C:mitochondrion"/>
    <property type="evidence" value="ECO:0007669"/>
    <property type="project" value="TreeGrafter"/>
</dbReference>
<keyword evidence="7" id="KW-0963">Cytoplasm</keyword>
<dbReference type="FunFam" id="3.30.930.10:FF:000158">
    <property type="entry name" value="Glycyl-tRNA synthetase"/>
    <property type="match status" value="1"/>
</dbReference>
<dbReference type="InterPro" id="IPR033731">
    <property type="entry name" value="GlyRS-like_core"/>
</dbReference>
<protein>
    <recommendedName>
        <fullName evidence="6">Glycine--tRNA ligase</fullName>
        <ecNumber evidence="5">6.1.1.14</ecNumber>
    </recommendedName>
    <alternativeName>
        <fullName evidence="15">Diadenosine tetraphosphate synthetase</fullName>
    </alternativeName>
    <alternativeName>
        <fullName evidence="18">Glycyl-tRNA synthetase</fullName>
    </alternativeName>
</protein>
<keyword evidence="13" id="KW-0030">Aminoacyl-tRNA synthetase</keyword>
<dbReference type="InterPro" id="IPR027031">
    <property type="entry name" value="Gly-tRNA_synthase/POLG2"/>
</dbReference>
<evidence type="ECO:0000256" key="6">
    <source>
        <dbReference type="ARBA" id="ARBA00019404"/>
    </source>
</evidence>
<dbReference type="Pfam" id="PF05205">
    <property type="entry name" value="COMPASS-Shg1"/>
    <property type="match status" value="1"/>
</dbReference>
<dbReference type="InterPro" id="IPR004154">
    <property type="entry name" value="Anticodon-bd"/>
</dbReference>
<evidence type="ECO:0000256" key="9">
    <source>
        <dbReference type="ARBA" id="ARBA00022679"/>
    </source>
</evidence>
<evidence type="ECO:0000313" key="21">
    <source>
        <dbReference type="WBParaSite" id="Gr19_v10_g520.t1"/>
    </source>
</evidence>
<keyword evidence="11" id="KW-0067">ATP-binding</keyword>
<dbReference type="InterPro" id="IPR036621">
    <property type="entry name" value="Anticodon-bd_dom_sf"/>
</dbReference>
<dbReference type="AlphaFoldDB" id="A0A914HW26"/>
<dbReference type="FunFam" id="3.30.930.10:FF:000010">
    <property type="entry name" value="Glycyl-tRNA synthetase 1"/>
    <property type="match status" value="1"/>
</dbReference>
<dbReference type="GO" id="GO:0070150">
    <property type="term" value="P:mitochondrial glycyl-tRNA aminoacylation"/>
    <property type="evidence" value="ECO:0007669"/>
    <property type="project" value="TreeGrafter"/>
</dbReference>
<dbReference type="GO" id="GO:0005524">
    <property type="term" value="F:ATP binding"/>
    <property type="evidence" value="ECO:0007669"/>
    <property type="project" value="UniProtKB-KW"/>
</dbReference>
<dbReference type="PANTHER" id="PTHR10745">
    <property type="entry name" value="GLYCYL-TRNA SYNTHETASE/DNA POLYMERASE SUBUNIT GAMMA-2"/>
    <property type="match status" value="1"/>
</dbReference>
<dbReference type="FunFam" id="3.30.40.230:FF:000001">
    <property type="entry name" value="Glycine--tRNA ligase"/>
    <property type="match status" value="1"/>
</dbReference>
<accession>A0A914HW26</accession>
<dbReference type="Gene3D" id="3.40.50.800">
    <property type="entry name" value="Anticodon-binding domain"/>
    <property type="match status" value="1"/>
</dbReference>
<dbReference type="InterPro" id="IPR055264">
    <property type="entry name" value="BOD1/SHG1_dom"/>
</dbReference>
<dbReference type="GO" id="GO:0030424">
    <property type="term" value="C:axon"/>
    <property type="evidence" value="ECO:0007669"/>
    <property type="project" value="UniProtKB-SubCell"/>
</dbReference>
<evidence type="ECO:0000259" key="19">
    <source>
        <dbReference type="PROSITE" id="PS50862"/>
    </source>
</evidence>
<keyword evidence="12" id="KW-0648">Protein biosynthesis</keyword>
<name>A0A914HW26_GLORO</name>
<evidence type="ECO:0000256" key="18">
    <source>
        <dbReference type="ARBA" id="ARBA00078924"/>
    </source>
</evidence>
<dbReference type="InterPro" id="IPR006195">
    <property type="entry name" value="aa-tRNA-synth_II"/>
</dbReference>
<dbReference type="PRINTS" id="PR01043">
    <property type="entry name" value="TRNASYNTHGLY"/>
</dbReference>
<evidence type="ECO:0000256" key="14">
    <source>
        <dbReference type="ARBA" id="ARBA00023273"/>
    </source>
</evidence>
<evidence type="ECO:0000256" key="1">
    <source>
        <dbReference type="ARBA" id="ARBA00004489"/>
    </source>
</evidence>
<evidence type="ECO:0000256" key="8">
    <source>
        <dbReference type="ARBA" id="ARBA00022598"/>
    </source>
</evidence>
<proteinExistence type="inferred from homology"/>
<keyword evidence="20" id="KW-1185">Reference proteome</keyword>
<sequence length="825" mass="93887">MFSHELSETPQYTCKKVVEQLKKSGEFDKYRRQLVDKIVKSDDVQKIMDQCKEIVERTVASVPNLQRSDMTRFRETVKNEIKRRRLVDNALNATIPQCLSDVERIISEKIEDIVRSDLDIVKEEVTMEDSNMELVDMEVSSGGVKPDNLANQSTYAGYIKFGGYTTDEIVEEFSAKGILTKSVVCGIRQNVRNLKKSKAMEKSKNNESNLMETLIDRFKLEDLLKRRFFFDQSFAIYGGVSGLYDYGPMGCALKANMIQVWRTHFILEEGMLEVECTSLTPEYVLKASGHVDRFIDWMVKDKLTGACFRADHLVKNQAEALIKDKKTDEKTKSELMSVLVRLDGFSCKDLKEVIEKFNFKSPITGNDLSEPVSFNLMFPTEIGPAGDQHAFLRPETAQGIFINFKRLLEFNQGRLPFAASQIGSGFRNEISPRQGLIRVREFTMCEIEHFVDPADKKHPKFERIAHLELNLFPACNQLDEKGPEKISIGKAVDLGIVDNETLGYYMARTHLFLISVGISPDKLRFRQHLSNEMAHYAQDCWDAECLTSYGWVECVGNADRACYDLHQHQKATGVKLVAEKRLSEPKQVDVVEAVPNKQALGREFKSESKQMLAVLDKLTEMQIEDLERDIKNNGKYCLALSDGKTAEINSSMVEVKRYEKTVHVEEVTPSVIEPSFGIGRILYAVLEHSFRQREGDENRCYLELPPVIAPIKCSILPISSNERLDPIILAVRDHLTSREISSKIDDSSGSIGRRYARTDEIGIPFGITVDFESELEPWSVTLRYAPTMQQIRINVSEIGEVVERLVKGKMSWEKATTKYPIFNAN</sequence>
<evidence type="ECO:0000256" key="10">
    <source>
        <dbReference type="ARBA" id="ARBA00022741"/>
    </source>
</evidence>
<dbReference type="EC" id="6.1.1.14" evidence="5"/>
<comment type="subunit">
    <text evidence="4">Homodimer.</text>
</comment>
<dbReference type="CDD" id="cd00774">
    <property type="entry name" value="GlyRS-like_core"/>
    <property type="match status" value="1"/>
</dbReference>